<keyword evidence="2" id="KW-0653">Protein transport</keyword>
<dbReference type="Gene3D" id="2.30.30.380">
    <property type="entry name" value="Zn-finger domain of Sec23/24"/>
    <property type="match status" value="1"/>
</dbReference>
<keyword evidence="2" id="KW-0968">Cytoplasmic vesicle</keyword>
<dbReference type="InterPro" id="IPR006896">
    <property type="entry name" value="Sec23/24_trunk_dom"/>
</dbReference>
<dbReference type="GO" id="GO:0030127">
    <property type="term" value="C:COPII vesicle coat"/>
    <property type="evidence" value="ECO:0007669"/>
    <property type="project" value="InterPro"/>
</dbReference>
<dbReference type="SUPFAM" id="SSF82754">
    <property type="entry name" value="C-terminal, gelsolin-like domain of Sec23/24"/>
    <property type="match status" value="1"/>
</dbReference>
<dbReference type="GO" id="GO:0005096">
    <property type="term" value="F:GTPase activator activity"/>
    <property type="evidence" value="ECO:0007669"/>
    <property type="project" value="TreeGrafter"/>
</dbReference>
<proteinExistence type="inferred from homology"/>
<feature type="domain" description="Gelsolin-like" evidence="3">
    <location>
        <begin position="575"/>
        <end position="660"/>
    </location>
</feature>
<evidence type="ECO:0000256" key="2">
    <source>
        <dbReference type="RuleBase" id="RU365030"/>
    </source>
</evidence>
<dbReference type="GO" id="GO:0006886">
    <property type="term" value="P:intracellular protein transport"/>
    <property type="evidence" value="ECO:0007669"/>
    <property type="project" value="InterPro"/>
</dbReference>
<dbReference type="Proteomes" id="UP000292282">
    <property type="component" value="Unassembled WGS sequence"/>
</dbReference>
<dbReference type="GO" id="GO:0008270">
    <property type="term" value="F:zinc ion binding"/>
    <property type="evidence" value="ECO:0007669"/>
    <property type="project" value="InterPro"/>
</dbReference>
<organism evidence="7 8">
    <name type="scientific">Hamiltosporidium tvaerminnensis</name>
    <dbReference type="NCBI Taxonomy" id="1176355"/>
    <lineage>
        <taxon>Eukaryota</taxon>
        <taxon>Fungi</taxon>
        <taxon>Fungi incertae sedis</taxon>
        <taxon>Microsporidia</taxon>
        <taxon>Dubosqiidae</taxon>
        <taxon>Hamiltosporidium</taxon>
    </lineage>
</organism>
<dbReference type="PANTHER" id="PTHR11141">
    <property type="entry name" value="PROTEIN TRANSPORT PROTEIN SEC23"/>
    <property type="match status" value="1"/>
</dbReference>
<dbReference type="Pfam" id="PF00626">
    <property type="entry name" value="Gelsolin"/>
    <property type="match status" value="1"/>
</dbReference>
<evidence type="ECO:0000259" key="5">
    <source>
        <dbReference type="Pfam" id="PF04815"/>
    </source>
</evidence>
<dbReference type="STRING" id="1176355.A0A4Q9M001"/>
<evidence type="ECO:0000256" key="1">
    <source>
        <dbReference type="ARBA" id="ARBA00009210"/>
    </source>
</evidence>
<keyword evidence="2" id="KW-0963">Cytoplasm</keyword>
<dbReference type="Gene3D" id="3.40.50.410">
    <property type="entry name" value="von Willebrand factor, type A domain"/>
    <property type="match status" value="1"/>
</dbReference>
<feature type="domain" description="Sec23/Sec24 beta-sandwich" evidence="6">
    <location>
        <begin position="369"/>
        <end position="448"/>
    </location>
</feature>
<dbReference type="Pfam" id="PF04811">
    <property type="entry name" value="Sec23_trunk"/>
    <property type="match status" value="1"/>
</dbReference>
<dbReference type="SUPFAM" id="SSF82919">
    <property type="entry name" value="Zn-finger domain of Sec23/24"/>
    <property type="match status" value="1"/>
</dbReference>
<keyword evidence="2" id="KW-0472">Membrane</keyword>
<dbReference type="InterPro" id="IPR012990">
    <property type="entry name" value="Beta-sandwich_Sec23_24"/>
</dbReference>
<comment type="caution">
    <text evidence="7">The sequence shown here is derived from an EMBL/GenBank/DDBJ whole genome shotgun (WGS) entry which is preliminary data.</text>
</comment>
<keyword evidence="2" id="KW-0333">Golgi apparatus</keyword>
<sequence length="865" mass="99019">MEEQVLNTEHTDGIRLTWNKLPIIPKDTTLPIPISVLYSPLNPSPIIPHEPLFCANSVCRSVFNPFCKIINNQWTCILCNTINNGVIPTSTTVDYILNKVVPEFMYVLVVDMCTFDKERHDLLVEGVRSTLESLPLYSKVGLILFGTNIELFEFSCSVKKVYLFSGKKEYLKEDLQNIICGGSVSKEVGGNLGNLNCFFTSPEKMAMNFIKRDPFPVLDGNRPVRCTGSAISLAVSLLSFCVNDTPAKIILFTQGPPTFGPGCLASLSLSDNIRSNNDILKGKADYYKKGIEYYNKLGHRMVGIGVSLDILAATLYDVGIEEMRGMTDMTGGCVVMAQDFDKEIYISSIKKLYSLHENETEDLHSPKYGFNARLKVLSSKNLVFKGVLGLGASQPSTHKINYLRSTTNLTLLFENGVVQAGEKGFIQLLMQYVRPDGRLILRVTSLLREFDDSHSKDVKESFDQEAAVVLISRMISGVEDDMDLIRRIDRGLIRFVKKFGSFIKGDLESVCLPDNMVYYPNFIYFLRRSLIVQRETSSPDENAYYRNLVMREKVNECMTMIVPTLISFHYQGEIKPVEMDSKSLKDDCILLLDTFHNVVLWRGESIASWIKEGYHLKEDFKYFKEILDEAETKAKSLVNERFPTPQFVVCDRYGSQERILLAKVNPSLKNSVVVTDDIDFETFYKHLCKIVQLLIFRDFSGWLRKGSVRLRDETIFCYTQYIHIRRRAEDNLATRFKYSLHDYNRRHNEVIRYRHLILLNRYKSKFSNRIARQSVQGIHDNEYAGKRVDTKVKTDPNSGYVFRTSLIPMNIERCIQWIQAMGLIKGAEIHKQPKTSFTYVSIEEDLEETTIIMIEEIVQMAEKNI</sequence>
<keyword evidence="2" id="KW-0813">Transport</keyword>
<comment type="function">
    <text evidence="2">Component of the coat protein complex II (COPII) which promotes the formation of transport vesicles from the endoplasmic reticulum (ER). The coat has two main functions, the physical deformation of the endoplasmic reticulum membrane into vesicles and the selection of cargo molecules.</text>
</comment>
<dbReference type="GO" id="GO:0005789">
    <property type="term" value="C:endoplasmic reticulum membrane"/>
    <property type="evidence" value="ECO:0007669"/>
    <property type="project" value="UniProtKB-SubCell"/>
</dbReference>
<comment type="similarity">
    <text evidence="1 2">Belongs to the SEC23/SEC24 family. SEC23 subfamily.</text>
</comment>
<dbReference type="SUPFAM" id="SSF81995">
    <property type="entry name" value="beta-sandwich domain of Sec23/24"/>
    <property type="match status" value="1"/>
</dbReference>
<dbReference type="InterPro" id="IPR006900">
    <property type="entry name" value="Sec23/24_helical_dom"/>
</dbReference>
<dbReference type="VEuPathDB" id="MicrosporidiaDB:CWI38_0302p0030"/>
<dbReference type="InterPro" id="IPR036174">
    <property type="entry name" value="Znf_Sec23_Sec24_sf"/>
</dbReference>
<evidence type="ECO:0000313" key="8">
    <source>
        <dbReference type="Proteomes" id="UP000292282"/>
    </source>
</evidence>
<dbReference type="InterPro" id="IPR037364">
    <property type="entry name" value="Sec23"/>
</dbReference>
<evidence type="ECO:0000259" key="6">
    <source>
        <dbReference type="Pfam" id="PF08033"/>
    </source>
</evidence>
<dbReference type="PANTHER" id="PTHR11141:SF0">
    <property type="entry name" value="PROTEIN TRANSPORT PROTEIN SEC23"/>
    <property type="match status" value="1"/>
</dbReference>
<dbReference type="AlphaFoldDB" id="A0A4Q9M001"/>
<dbReference type="EMBL" id="PITK01000302">
    <property type="protein sequence ID" value="TBU15973.1"/>
    <property type="molecule type" value="Genomic_DNA"/>
</dbReference>
<comment type="subcellular location">
    <subcellularLocation>
        <location evidence="2">Cytoplasm</location>
    </subcellularLocation>
    <subcellularLocation>
        <location evidence="2">Cytoplasmic vesicle</location>
        <location evidence="2">COPII-coated vesicle membrane</location>
        <topology evidence="2">Peripheral membrane protein</topology>
        <orientation evidence="2">Cytoplasmic side</orientation>
    </subcellularLocation>
    <subcellularLocation>
        <location evidence="2">Endoplasmic reticulum membrane</location>
        <topology evidence="2">Peripheral membrane protein</topology>
        <orientation evidence="2">Cytoplasmic side</orientation>
    </subcellularLocation>
    <subcellularLocation>
        <location evidence="2">Golgi apparatus membrane</location>
        <topology evidence="2">Peripheral membrane protein</topology>
        <orientation evidence="2">Cytoplasmic side</orientation>
    </subcellularLocation>
</comment>
<dbReference type="Gene3D" id="3.40.20.10">
    <property type="entry name" value="Severin"/>
    <property type="match status" value="1"/>
</dbReference>
<gene>
    <name evidence="7" type="ORF">CWI38_0302p0030</name>
</gene>
<dbReference type="InterPro" id="IPR029006">
    <property type="entry name" value="ADF-H/Gelsolin-like_dom_sf"/>
</dbReference>
<dbReference type="InterPro" id="IPR036465">
    <property type="entry name" value="vWFA_dom_sf"/>
</dbReference>
<evidence type="ECO:0000259" key="4">
    <source>
        <dbReference type="Pfam" id="PF04811"/>
    </source>
</evidence>
<evidence type="ECO:0000259" key="3">
    <source>
        <dbReference type="Pfam" id="PF00626"/>
    </source>
</evidence>
<dbReference type="SUPFAM" id="SSF53300">
    <property type="entry name" value="vWA-like"/>
    <property type="match status" value="1"/>
</dbReference>
<name>A0A4Q9M001_9MICR</name>
<keyword evidence="2" id="KW-0862">Zinc</keyword>
<keyword evidence="2" id="KW-0479">Metal-binding</keyword>
<reference evidence="7 8" key="1">
    <citation type="submission" date="2017-12" db="EMBL/GenBank/DDBJ databases">
        <authorList>
            <person name="Pombert J.-F."/>
            <person name="Haag K.L."/>
            <person name="Ebert D."/>
        </authorList>
    </citation>
    <scope>NUCLEOTIDE SEQUENCE [LARGE SCALE GENOMIC DNA]</scope>
    <source>
        <strain evidence="7">IL-G-3</strain>
    </source>
</reference>
<dbReference type="Pfam" id="PF08033">
    <property type="entry name" value="Sec23_BS"/>
    <property type="match status" value="1"/>
</dbReference>
<dbReference type="Pfam" id="PF04815">
    <property type="entry name" value="Sec23_helical"/>
    <property type="match status" value="1"/>
</dbReference>
<keyword evidence="2" id="KW-0256">Endoplasmic reticulum</keyword>
<dbReference type="OrthoDB" id="10256289at2759"/>
<protein>
    <recommendedName>
        <fullName evidence="2">Protein transport protein SEC23</fullName>
    </recommendedName>
</protein>
<feature type="domain" description="Sec23/Sec24 trunk" evidence="4">
    <location>
        <begin position="105"/>
        <end position="344"/>
    </location>
</feature>
<keyword evidence="8" id="KW-1185">Reference proteome</keyword>
<feature type="domain" description="Sec23/Sec24 helical" evidence="5">
    <location>
        <begin position="463"/>
        <end position="558"/>
    </location>
</feature>
<dbReference type="GO" id="GO:0090110">
    <property type="term" value="P:COPII-coated vesicle cargo loading"/>
    <property type="evidence" value="ECO:0007669"/>
    <property type="project" value="TreeGrafter"/>
</dbReference>
<accession>A0A4Q9M001</accession>
<dbReference type="GO" id="GO:0070971">
    <property type="term" value="C:endoplasmic reticulum exit site"/>
    <property type="evidence" value="ECO:0007669"/>
    <property type="project" value="TreeGrafter"/>
</dbReference>
<dbReference type="InterPro" id="IPR036180">
    <property type="entry name" value="Gelsolin-like_dom_sf"/>
</dbReference>
<dbReference type="InterPro" id="IPR036175">
    <property type="entry name" value="Sec23/24_helical_dom_sf"/>
</dbReference>
<dbReference type="InterPro" id="IPR007123">
    <property type="entry name" value="Gelsolin-like_dom"/>
</dbReference>
<dbReference type="Gene3D" id="2.60.40.1670">
    <property type="entry name" value="beta-sandwich domain of Sec23/24"/>
    <property type="match status" value="1"/>
</dbReference>
<dbReference type="Gene3D" id="1.20.120.730">
    <property type="entry name" value="Sec23/Sec24 helical domain"/>
    <property type="match status" value="1"/>
</dbReference>
<keyword evidence="2" id="KW-0931">ER-Golgi transport</keyword>
<dbReference type="GO" id="GO:0000139">
    <property type="term" value="C:Golgi membrane"/>
    <property type="evidence" value="ECO:0007669"/>
    <property type="project" value="UniProtKB-SubCell"/>
</dbReference>
<evidence type="ECO:0000313" key="7">
    <source>
        <dbReference type="EMBL" id="TBU15973.1"/>
    </source>
</evidence>
<dbReference type="SUPFAM" id="SSF81811">
    <property type="entry name" value="Helical domain of Sec23/24"/>
    <property type="match status" value="1"/>
</dbReference>